<feature type="signal peptide" evidence="1">
    <location>
        <begin position="1"/>
        <end position="23"/>
    </location>
</feature>
<dbReference type="InterPro" id="IPR011990">
    <property type="entry name" value="TPR-like_helical_dom_sf"/>
</dbReference>
<keyword evidence="3" id="KW-1185">Reference proteome</keyword>
<proteinExistence type="predicted"/>
<evidence type="ECO:0000256" key="1">
    <source>
        <dbReference type="SAM" id="SignalP"/>
    </source>
</evidence>
<name>A0A419RRW2_9SPHN</name>
<dbReference type="Pfam" id="PF14559">
    <property type="entry name" value="TPR_19"/>
    <property type="match status" value="1"/>
</dbReference>
<feature type="chain" id="PRO_5019118107" evidence="1">
    <location>
        <begin position="24"/>
        <end position="370"/>
    </location>
</feature>
<organism evidence="2 3">
    <name type="scientific">Aurantiacibacter aquimixticola</name>
    <dbReference type="NCBI Taxonomy" id="1958945"/>
    <lineage>
        <taxon>Bacteria</taxon>
        <taxon>Pseudomonadati</taxon>
        <taxon>Pseudomonadota</taxon>
        <taxon>Alphaproteobacteria</taxon>
        <taxon>Sphingomonadales</taxon>
        <taxon>Erythrobacteraceae</taxon>
        <taxon>Aurantiacibacter</taxon>
    </lineage>
</organism>
<evidence type="ECO:0000313" key="3">
    <source>
        <dbReference type="Proteomes" id="UP000285232"/>
    </source>
</evidence>
<dbReference type="Gene3D" id="1.25.40.10">
    <property type="entry name" value="Tetratricopeptide repeat domain"/>
    <property type="match status" value="1"/>
</dbReference>
<dbReference type="EMBL" id="RAHX01000001">
    <property type="protein sequence ID" value="RJY08520.1"/>
    <property type="molecule type" value="Genomic_DNA"/>
</dbReference>
<dbReference type="OrthoDB" id="7403403at2"/>
<comment type="caution">
    <text evidence="2">The sequence shown here is derived from an EMBL/GenBank/DDBJ whole genome shotgun (WGS) entry which is preliminary data.</text>
</comment>
<accession>A0A419RRW2</accession>
<dbReference type="AlphaFoldDB" id="A0A419RRW2"/>
<reference evidence="2 3" key="1">
    <citation type="journal article" date="2017" name="Int. J. Syst. Evol. Microbiol.">
        <title>Erythrobacter aquimixticola sp. nov., isolated from the junction between the ocean and a freshwater spring.</title>
        <authorList>
            <person name="Park S."/>
            <person name="Jung Y.T."/>
            <person name="Choi S.J."/>
            <person name="Yoon J.H."/>
        </authorList>
    </citation>
    <scope>NUCLEOTIDE SEQUENCE [LARGE SCALE GENOMIC DNA]</scope>
    <source>
        <strain evidence="2 3">JSSK-14</strain>
    </source>
</reference>
<evidence type="ECO:0000313" key="2">
    <source>
        <dbReference type="EMBL" id="RJY08520.1"/>
    </source>
</evidence>
<gene>
    <name evidence="2" type="ORF">D6201_03330</name>
</gene>
<keyword evidence="1" id="KW-0732">Signal</keyword>
<sequence length="370" mass="39548">MMLRVLKLRLAFAAFVLPLAACSGDPLDGARDAFAAQDYAEARQQALAAVKADGANGEALLLLAQANIAMGQGADALAALDRLKDPDAASPQGTLIRAEALLQAGNREDALELLADLDSAEAWRLRALAAQMAGDDRAAADAFREGTMAAGDRSKLFTAAASFYLARGDTPAARRAIGEAQRLSPGSIETLFVSARLAQLDDKPELAARAYLAILERDPTDRPALLGAIRELDKLGRLDLITPLIQRGRRTYPADIDFVYLAASLEAFKGRWQAARDLLQNHESAVADHEDARGLYGEALLNVGQVEQARAMIAPLHRRHPDNAAYARLLTRILLESGEVAAARRTIAPFASRSGAEAIDRELAARAARG</sequence>
<dbReference type="Proteomes" id="UP000285232">
    <property type="component" value="Unassembled WGS sequence"/>
</dbReference>
<dbReference type="SUPFAM" id="SSF48452">
    <property type="entry name" value="TPR-like"/>
    <property type="match status" value="3"/>
</dbReference>
<dbReference type="Pfam" id="PF13432">
    <property type="entry name" value="TPR_16"/>
    <property type="match status" value="1"/>
</dbReference>
<dbReference type="RefSeq" id="WP_120047487.1">
    <property type="nucleotide sequence ID" value="NZ_RAHX01000001.1"/>
</dbReference>
<protein>
    <submittedName>
        <fullName evidence="2">Uncharacterized protein</fullName>
    </submittedName>
</protein>